<dbReference type="OrthoDB" id="10250970at2759"/>
<proteinExistence type="predicted"/>
<gene>
    <name evidence="2" type="ORF">RFH988_LOCUS31725</name>
</gene>
<evidence type="ECO:0000256" key="1">
    <source>
        <dbReference type="SAM" id="MobiDB-lite"/>
    </source>
</evidence>
<reference evidence="2" key="1">
    <citation type="submission" date="2021-02" db="EMBL/GenBank/DDBJ databases">
        <authorList>
            <person name="Nowell W R."/>
        </authorList>
    </citation>
    <scope>NUCLEOTIDE SEQUENCE</scope>
</reference>
<comment type="caution">
    <text evidence="2">The sequence shown here is derived from an EMBL/GenBank/DDBJ whole genome shotgun (WGS) entry which is preliminary data.</text>
</comment>
<dbReference type="PANTHER" id="PTHR23205">
    <property type="entry name" value="SPLICING FACTOR 3A SUBUNIT 2"/>
    <property type="match status" value="1"/>
</dbReference>
<dbReference type="EMBL" id="CAJNOO010003494">
    <property type="protein sequence ID" value="CAF1339940.1"/>
    <property type="molecule type" value="Genomic_DNA"/>
</dbReference>
<accession>A0A815GK74</accession>
<protein>
    <submittedName>
        <fullName evidence="2">Uncharacterized protein</fullName>
    </submittedName>
</protein>
<dbReference type="GO" id="GO:0071004">
    <property type="term" value="C:U2-type prespliceosome"/>
    <property type="evidence" value="ECO:0007669"/>
    <property type="project" value="TreeGrafter"/>
</dbReference>
<sequence length="151" mass="16681">MDFQHRAGGKTGSGGVASASESNRDRRERLRQLALETINLAKDPYFMKNHLGTYECKLCLTLHNNEVSPSYEALDDPNLRNFFQSSVVLDVVPNTSLTSFPTNSSIHFQRKKNSRLKNKSKLLTPIATSSPIRHATEATSDIAAASSVSQE</sequence>
<dbReference type="GO" id="GO:0000245">
    <property type="term" value="P:spliceosomal complex assembly"/>
    <property type="evidence" value="ECO:0007669"/>
    <property type="project" value="TreeGrafter"/>
</dbReference>
<organism evidence="2 3">
    <name type="scientific">Rotaria sordida</name>
    <dbReference type="NCBI Taxonomy" id="392033"/>
    <lineage>
        <taxon>Eukaryota</taxon>
        <taxon>Metazoa</taxon>
        <taxon>Spiralia</taxon>
        <taxon>Gnathifera</taxon>
        <taxon>Rotifera</taxon>
        <taxon>Eurotatoria</taxon>
        <taxon>Bdelloidea</taxon>
        <taxon>Philodinida</taxon>
        <taxon>Philodinidae</taxon>
        <taxon>Rotaria</taxon>
    </lineage>
</organism>
<dbReference type="AlphaFoldDB" id="A0A815GK74"/>
<feature type="region of interest" description="Disordered" evidence="1">
    <location>
        <begin position="1"/>
        <end position="27"/>
    </location>
</feature>
<dbReference type="GO" id="GO:0071013">
    <property type="term" value="C:catalytic step 2 spliceosome"/>
    <property type="evidence" value="ECO:0007669"/>
    <property type="project" value="TreeGrafter"/>
</dbReference>
<evidence type="ECO:0000313" key="2">
    <source>
        <dbReference type="EMBL" id="CAF1339940.1"/>
    </source>
</evidence>
<dbReference type="Proteomes" id="UP000663882">
    <property type="component" value="Unassembled WGS sequence"/>
</dbReference>
<dbReference type="PANTHER" id="PTHR23205:SF0">
    <property type="entry name" value="SPLICING FACTOR 3A SUBUNIT 2"/>
    <property type="match status" value="1"/>
</dbReference>
<evidence type="ECO:0000313" key="3">
    <source>
        <dbReference type="Proteomes" id="UP000663882"/>
    </source>
</evidence>
<dbReference type="InterPro" id="IPR052092">
    <property type="entry name" value="SF3A2"/>
</dbReference>
<dbReference type="GO" id="GO:0005686">
    <property type="term" value="C:U2 snRNP"/>
    <property type="evidence" value="ECO:0007669"/>
    <property type="project" value="TreeGrafter"/>
</dbReference>
<name>A0A815GK74_9BILA</name>